<keyword evidence="4" id="KW-0274">FAD</keyword>
<dbReference type="InterPro" id="IPR023753">
    <property type="entry name" value="FAD/NAD-binding_dom"/>
</dbReference>
<dbReference type="Gene3D" id="3.50.50.60">
    <property type="entry name" value="FAD/NAD(P)-binding domain"/>
    <property type="match status" value="1"/>
</dbReference>
<evidence type="ECO:0000256" key="4">
    <source>
        <dbReference type="ARBA" id="ARBA00022827"/>
    </source>
</evidence>
<dbReference type="InterPro" id="IPR046952">
    <property type="entry name" value="GSHR/TRXR-like"/>
</dbReference>
<keyword evidence="5" id="KW-0560">Oxidoreductase</keyword>
<organism evidence="9 10">
    <name type="scientific">Rubroshorea leprosula</name>
    <dbReference type="NCBI Taxonomy" id="152421"/>
    <lineage>
        <taxon>Eukaryota</taxon>
        <taxon>Viridiplantae</taxon>
        <taxon>Streptophyta</taxon>
        <taxon>Embryophyta</taxon>
        <taxon>Tracheophyta</taxon>
        <taxon>Spermatophyta</taxon>
        <taxon>Magnoliopsida</taxon>
        <taxon>eudicotyledons</taxon>
        <taxon>Gunneridae</taxon>
        <taxon>Pentapetalae</taxon>
        <taxon>rosids</taxon>
        <taxon>malvids</taxon>
        <taxon>Malvales</taxon>
        <taxon>Dipterocarpaceae</taxon>
        <taxon>Rubroshorea</taxon>
    </lineage>
</organism>
<comment type="caution">
    <text evidence="9">The sequence shown here is derived from an EMBL/GenBank/DDBJ whole genome shotgun (WGS) entry which is preliminary data.</text>
</comment>
<evidence type="ECO:0000256" key="6">
    <source>
        <dbReference type="ARBA" id="ARBA00023157"/>
    </source>
</evidence>
<accession>A0AAV5LDV8</accession>
<proteinExistence type="inferred from homology"/>
<name>A0AAV5LDV8_9ROSI</name>
<evidence type="ECO:0000313" key="10">
    <source>
        <dbReference type="Proteomes" id="UP001054252"/>
    </source>
</evidence>
<dbReference type="SUPFAM" id="SSF51905">
    <property type="entry name" value="FAD/NAD(P)-binding domain"/>
    <property type="match status" value="1"/>
</dbReference>
<keyword evidence="6" id="KW-1015">Disulfide bond</keyword>
<reference evidence="9 10" key="1">
    <citation type="journal article" date="2021" name="Commun. Biol.">
        <title>The genome of Shorea leprosula (Dipterocarpaceae) highlights the ecological relevance of drought in aseasonal tropical rainforests.</title>
        <authorList>
            <person name="Ng K.K.S."/>
            <person name="Kobayashi M.J."/>
            <person name="Fawcett J.A."/>
            <person name="Hatakeyama M."/>
            <person name="Paape T."/>
            <person name="Ng C.H."/>
            <person name="Ang C.C."/>
            <person name="Tnah L.H."/>
            <person name="Lee C.T."/>
            <person name="Nishiyama T."/>
            <person name="Sese J."/>
            <person name="O'Brien M.J."/>
            <person name="Copetti D."/>
            <person name="Mohd Noor M.I."/>
            <person name="Ong R.C."/>
            <person name="Putra M."/>
            <person name="Sireger I.Z."/>
            <person name="Indrioko S."/>
            <person name="Kosugi Y."/>
            <person name="Izuno A."/>
            <person name="Isagi Y."/>
            <person name="Lee S.L."/>
            <person name="Shimizu K.K."/>
        </authorList>
    </citation>
    <scope>NUCLEOTIDE SEQUENCE [LARGE SCALE GENOMIC DNA]</scope>
    <source>
        <strain evidence="9">214</strain>
    </source>
</reference>
<feature type="domain" description="FAD/NAD(P)-binding" evidence="8">
    <location>
        <begin position="15"/>
        <end position="78"/>
    </location>
</feature>
<keyword evidence="10" id="KW-1185">Reference proteome</keyword>
<dbReference type="PRINTS" id="PR00411">
    <property type="entry name" value="PNDRDTASEI"/>
</dbReference>
<evidence type="ECO:0000256" key="5">
    <source>
        <dbReference type="ARBA" id="ARBA00023002"/>
    </source>
</evidence>
<sequence length="87" mass="8998">MGRKVLNEGDSHYDFDLFVIGTGSGGVRAARLSANFGAKVGICELPFHPISSEVIGGVGGTCVIGGCVPKKILVYGAAFGGEVEVRW</sequence>
<dbReference type="PANTHER" id="PTHR42737">
    <property type="entry name" value="GLUTATHIONE REDUCTASE"/>
    <property type="match status" value="1"/>
</dbReference>
<comment type="cofactor">
    <cofactor evidence="1">
        <name>FAD</name>
        <dbReference type="ChEBI" id="CHEBI:57692"/>
    </cofactor>
</comment>
<keyword evidence="3" id="KW-0285">Flavoprotein</keyword>
<evidence type="ECO:0000256" key="2">
    <source>
        <dbReference type="ARBA" id="ARBA00007532"/>
    </source>
</evidence>
<dbReference type="InterPro" id="IPR036188">
    <property type="entry name" value="FAD/NAD-bd_sf"/>
</dbReference>
<dbReference type="PROSITE" id="PS00076">
    <property type="entry name" value="PYRIDINE_REDOX_1"/>
    <property type="match status" value="1"/>
</dbReference>
<dbReference type="GO" id="GO:0005829">
    <property type="term" value="C:cytosol"/>
    <property type="evidence" value="ECO:0007669"/>
    <property type="project" value="TreeGrafter"/>
</dbReference>
<dbReference type="PANTHER" id="PTHR42737:SF2">
    <property type="entry name" value="GLUTATHIONE REDUCTASE"/>
    <property type="match status" value="1"/>
</dbReference>
<dbReference type="GO" id="GO:0050660">
    <property type="term" value="F:flavin adenine dinucleotide binding"/>
    <property type="evidence" value="ECO:0007669"/>
    <property type="project" value="InterPro"/>
</dbReference>
<dbReference type="GO" id="GO:0004362">
    <property type="term" value="F:glutathione-disulfide reductase (NADPH) activity"/>
    <property type="evidence" value="ECO:0007669"/>
    <property type="project" value="TreeGrafter"/>
</dbReference>
<dbReference type="AlphaFoldDB" id="A0AAV5LDV8"/>
<evidence type="ECO:0000256" key="3">
    <source>
        <dbReference type="ARBA" id="ARBA00022630"/>
    </source>
</evidence>
<dbReference type="GO" id="GO:0006749">
    <property type="term" value="P:glutathione metabolic process"/>
    <property type="evidence" value="ECO:0007669"/>
    <property type="project" value="TreeGrafter"/>
</dbReference>
<dbReference type="InterPro" id="IPR012999">
    <property type="entry name" value="Pyr_OxRdtase_I_AS"/>
</dbReference>
<gene>
    <name evidence="9" type="ORF">SLEP1_g43569</name>
</gene>
<evidence type="ECO:0000256" key="7">
    <source>
        <dbReference type="ARBA" id="ARBA00023284"/>
    </source>
</evidence>
<dbReference type="Proteomes" id="UP001054252">
    <property type="component" value="Unassembled WGS sequence"/>
</dbReference>
<dbReference type="GO" id="GO:0005739">
    <property type="term" value="C:mitochondrion"/>
    <property type="evidence" value="ECO:0007669"/>
    <property type="project" value="TreeGrafter"/>
</dbReference>
<comment type="similarity">
    <text evidence="2">Belongs to the class-I pyridine nucleotide-disulfide oxidoreductase family.</text>
</comment>
<dbReference type="Pfam" id="PF07992">
    <property type="entry name" value="Pyr_redox_2"/>
    <property type="match status" value="1"/>
</dbReference>
<dbReference type="EMBL" id="BPVZ01000110">
    <property type="protein sequence ID" value="GKV35268.1"/>
    <property type="molecule type" value="Genomic_DNA"/>
</dbReference>
<dbReference type="GO" id="GO:0034599">
    <property type="term" value="P:cellular response to oxidative stress"/>
    <property type="evidence" value="ECO:0007669"/>
    <property type="project" value="TreeGrafter"/>
</dbReference>
<evidence type="ECO:0000256" key="1">
    <source>
        <dbReference type="ARBA" id="ARBA00001974"/>
    </source>
</evidence>
<keyword evidence="7" id="KW-0676">Redox-active center</keyword>
<protein>
    <recommendedName>
        <fullName evidence="8">FAD/NAD(P)-binding domain-containing protein</fullName>
    </recommendedName>
</protein>
<evidence type="ECO:0000259" key="8">
    <source>
        <dbReference type="Pfam" id="PF07992"/>
    </source>
</evidence>
<evidence type="ECO:0000313" key="9">
    <source>
        <dbReference type="EMBL" id="GKV35268.1"/>
    </source>
</evidence>
<dbReference type="GO" id="GO:0045454">
    <property type="term" value="P:cell redox homeostasis"/>
    <property type="evidence" value="ECO:0007669"/>
    <property type="project" value="InterPro"/>
</dbReference>